<dbReference type="PANTHER" id="PTHR12215:SF10">
    <property type="entry name" value="L-AMINOADIPATE-SEMIALDEHYDE DEHYDROGENASE-PHOSPHOPANTETHEINYL TRANSFERASE"/>
    <property type="match status" value="1"/>
</dbReference>
<keyword evidence="5" id="KW-1185">Reference proteome</keyword>
<comment type="similarity">
    <text evidence="1">Belongs to the P-Pant transferase superfamily. Gsp/Sfp/HetI/AcpT family.</text>
</comment>
<sequence>MRFAAVDEVEGDEALLTAVERARRDRLVRAEDRAAYVAAHLLARACVAQLLGIAPAEVELRQRCARCGSDQHGAPYVPGVLLPLHVSLSHTEGYVAAVASQVRCGIDVEAVRSEPPPWGALSGPEEAWVASQADPGRAFTRLWVRKEALVKAGVGSLEKAAALDVLADGRPADRAAGLVLQEWSAAGAVGVCAFGAH</sequence>
<dbReference type="Pfam" id="PF01648">
    <property type="entry name" value="ACPS"/>
    <property type="match status" value="1"/>
</dbReference>
<name>A0ABV3SUN7_9ACTN</name>
<dbReference type="Gene3D" id="3.90.470.20">
    <property type="entry name" value="4'-phosphopantetheinyl transferase domain"/>
    <property type="match status" value="1"/>
</dbReference>
<dbReference type="Proteomes" id="UP001556631">
    <property type="component" value="Unassembled WGS sequence"/>
</dbReference>
<protein>
    <submittedName>
        <fullName evidence="4">4'-phosphopantetheinyl transferase superfamily protein</fullName>
    </submittedName>
</protein>
<dbReference type="InterPro" id="IPR050559">
    <property type="entry name" value="P-Pant_transferase_sf"/>
</dbReference>
<evidence type="ECO:0000256" key="1">
    <source>
        <dbReference type="ARBA" id="ARBA00010990"/>
    </source>
</evidence>
<evidence type="ECO:0000313" key="5">
    <source>
        <dbReference type="Proteomes" id="UP001556631"/>
    </source>
</evidence>
<dbReference type="InterPro" id="IPR008278">
    <property type="entry name" value="4-PPantetheinyl_Trfase_dom"/>
</dbReference>
<reference evidence="4 5" key="1">
    <citation type="submission" date="2024-07" db="EMBL/GenBank/DDBJ databases">
        <authorList>
            <person name="Lee S."/>
            <person name="Kang M."/>
        </authorList>
    </citation>
    <scope>NUCLEOTIDE SEQUENCE [LARGE SCALE GENOMIC DNA]</scope>
    <source>
        <strain evidence="4 5">DS6</strain>
    </source>
</reference>
<comment type="caution">
    <text evidence="4">The sequence shown here is derived from an EMBL/GenBank/DDBJ whole genome shotgun (WGS) entry which is preliminary data.</text>
</comment>
<proteinExistence type="inferred from homology"/>
<evidence type="ECO:0000313" key="4">
    <source>
        <dbReference type="EMBL" id="MEX0426651.1"/>
    </source>
</evidence>
<gene>
    <name evidence="4" type="ORF">AB3X52_03390</name>
</gene>
<keyword evidence="2 4" id="KW-0808">Transferase</keyword>
<dbReference type="InterPro" id="IPR037143">
    <property type="entry name" value="4-PPantetheinyl_Trfase_dom_sf"/>
</dbReference>
<evidence type="ECO:0000259" key="3">
    <source>
        <dbReference type="Pfam" id="PF01648"/>
    </source>
</evidence>
<organism evidence="4 5">
    <name type="scientific">Nocardioides eburneus</name>
    <dbReference type="NCBI Taxonomy" id="3231482"/>
    <lineage>
        <taxon>Bacteria</taxon>
        <taxon>Bacillati</taxon>
        <taxon>Actinomycetota</taxon>
        <taxon>Actinomycetes</taxon>
        <taxon>Propionibacteriales</taxon>
        <taxon>Nocardioidaceae</taxon>
        <taxon>Nocardioides</taxon>
    </lineage>
</organism>
<dbReference type="SUPFAM" id="SSF56214">
    <property type="entry name" value="4'-phosphopantetheinyl transferase"/>
    <property type="match status" value="2"/>
</dbReference>
<dbReference type="PANTHER" id="PTHR12215">
    <property type="entry name" value="PHOSPHOPANTETHEINE TRANSFERASE"/>
    <property type="match status" value="1"/>
</dbReference>
<dbReference type="EMBL" id="JBFPJR010000004">
    <property type="protein sequence ID" value="MEX0426651.1"/>
    <property type="molecule type" value="Genomic_DNA"/>
</dbReference>
<dbReference type="RefSeq" id="WP_367991371.1">
    <property type="nucleotide sequence ID" value="NZ_JBFPJR010000004.1"/>
</dbReference>
<accession>A0ABV3SUN7</accession>
<dbReference type="GO" id="GO:0016740">
    <property type="term" value="F:transferase activity"/>
    <property type="evidence" value="ECO:0007669"/>
    <property type="project" value="UniProtKB-KW"/>
</dbReference>
<evidence type="ECO:0000256" key="2">
    <source>
        <dbReference type="ARBA" id="ARBA00022679"/>
    </source>
</evidence>
<feature type="domain" description="4'-phosphopantetheinyl transferase" evidence="3">
    <location>
        <begin position="104"/>
        <end position="158"/>
    </location>
</feature>